<keyword evidence="3" id="KW-1185">Reference proteome</keyword>
<sequence length="189" mass="20272">MKAPASLLAALLTLAAPAMAQSQPAVPPAGPTAFGTALQLTRAAATFDSTYFYPATYQFTIKIPPEAQQALARVTIALPDNYGPAGGQLPDPRAVTAFLPTEPEAQRPQSPERLLPARVRLENQAVVIDFNEPVPAGQILTVQFDQMRNPRLGGTYLFDVNALPAGPRPVSQFVGFGRLVFREGGFRFP</sequence>
<evidence type="ECO:0008006" key="4">
    <source>
        <dbReference type="Google" id="ProtNLM"/>
    </source>
</evidence>
<feature type="chain" id="PRO_5004663818" description="DUF2808 domain-containing protein" evidence="1">
    <location>
        <begin position="21"/>
        <end position="189"/>
    </location>
</feature>
<dbReference type="KEGG" id="glj:GKIL_2409"/>
<reference evidence="2 3" key="1">
    <citation type="journal article" date="2013" name="PLoS ONE">
        <title>Cultivation and Complete Genome Sequencing of Gloeobacter kilaueensis sp. nov., from a Lava Cave in Kilauea Caldera, Hawai'i.</title>
        <authorList>
            <person name="Saw J.H."/>
            <person name="Schatz M."/>
            <person name="Brown M.V."/>
            <person name="Kunkel D.D."/>
            <person name="Foster J.S."/>
            <person name="Shick H."/>
            <person name="Christensen S."/>
            <person name="Hou S."/>
            <person name="Wan X."/>
            <person name="Donachie S.P."/>
        </authorList>
    </citation>
    <scope>NUCLEOTIDE SEQUENCE [LARGE SCALE GENOMIC DNA]</scope>
    <source>
        <strain evidence="3">JS</strain>
    </source>
</reference>
<dbReference type="eggNOG" id="COG0265">
    <property type="taxonomic scope" value="Bacteria"/>
</dbReference>
<proteinExistence type="predicted"/>
<dbReference type="InterPro" id="IPR021256">
    <property type="entry name" value="DUF2808"/>
</dbReference>
<organism evidence="2 3">
    <name type="scientific">Gloeobacter kilaueensis (strain ATCC BAA-2537 / CCAP 1431/1 / ULC 316 / JS1)</name>
    <dbReference type="NCBI Taxonomy" id="1183438"/>
    <lineage>
        <taxon>Bacteria</taxon>
        <taxon>Bacillati</taxon>
        <taxon>Cyanobacteriota</taxon>
        <taxon>Cyanophyceae</taxon>
        <taxon>Gloeobacterales</taxon>
        <taxon>Gloeobacteraceae</taxon>
        <taxon>Gloeobacter</taxon>
    </lineage>
</organism>
<protein>
    <recommendedName>
        <fullName evidence="4">DUF2808 domain-containing protein</fullName>
    </recommendedName>
</protein>
<name>U5QLU0_GLOK1</name>
<feature type="signal peptide" evidence="1">
    <location>
        <begin position="1"/>
        <end position="20"/>
    </location>
</feature>
<dbReference type="STRING" id="1183438.GKIL_2409"/>
<accession>U5QLU0</accession>
<dbReference type="AlphaFoldDB" id="U5QLU0"/>
<keyword evidence="1" id="KW-0732">Signal</keyword>
<evidence type="ECO:0000313" key="2">
    <source>
        <dbReference type="EMBL" id="AGY58655.1"/>
    </source>
</evidence>
<dbReference type="EMBL" id="CP003587">
    <property type="protein sequence ID" value="AGY58655.1"/>
    <property type="molecule type" value="Genomic_DNA"/>
</dbReference>
<evidence type="ECO:0000256" key="1">
    <source>
        <dbReference type="SAM" id="SignalP"/>
    </source>
</evidence>
<gene>
    <name evidence="2" type="ORF">GKIL_2409</name>
</gene>
<dbReference type="RefSeq" id="WP_023173833.1">
    <property type="nucleotide sequence ID" value="NC_022600.1"/>
</dbReference>
<dbReference type="HOGENOM" id="CLU_112932_0_0_3"/>
<dbReference type="Proteomes" id="UP000017396">
    <property type="component" value="Chromosome"/>
</dbReference>
<dbReference type="Pfam" id="PF10989">
    <property type="entry name" value="DUF2808"/>
    <property type="match status" value="1"/>
</dbReference>
<evidence type="ECO:0000313" key="3">
    <source>
        <dbReference type="Proteomes" id="UP000017396"/>
    </source>
</evidence>